<dbReference type="Proteomes" id="UP000383932">
    <property type="component" value="Unassembled WGS sequence"/>
</dbReference>
<dbReference type="SUPFAM" id="SSF53335">
    <property type="entry name" value="S-adenosyl-L-methionine-dependent methyltransferases"/>
    <property type="match status" value="1"/>
</dbReference>
<accession>A0A5N5QWN4</accession>
<dbReference type="InterPro" id="IPR050320">
    <property type="entry name" value="N5-glutamine_MTase"/>
</dbReference>
<evidence type="ECO:0000313" key="1">
    <source>
        <dbReference type="EMBL" id="KAB5596021.1"/>
    </source>
</evidence>
<protein>
    <recommendedName>
        <fullName evidence="3">S-adenosyl-L-methionine-dependent methyltransferase</fullName>
    </recommendedName>
</protein>
<reference evidence="1 2" key="1">
    <citation type="journal article" date="2019" name="Fungal Biol. Biotechnol.">
        <title>Draft genome sequence of fastidious pathogen Ceratobasidium theobromae, which causes vascular-streak dieback in Theobroma cacao.</title>
        <authorList>
            <person name="Ali S.S."/>
            <person name="Asman A."/>
            <person name="Shao J."/>
            <person name="Firmansyah A.P."/>
            <person name="Susilo A.W."/>
            <person name="Rosmana A."/>
            <person name="McMahon P."/>
            <person name="Junaid M."/>
            <person name="Guest D."/>
            <person name="Kheng T.Y."/>
            <person name="Meinhardt L.W."/>
            <person name="Bailey B.A."/>
        </authorList>
    </citation>
    <scope>NUCLEOTIDE SEQUENCE [LARGE SCALE GENOMIC DNA]</scope>
    <source>
        <strain evidence="1 2">CT2</strain>
    </source>
</reference>
<gene>
    <name evidence="1" type="ORF">CTheo_538</name>
</gene>
<sequence length="307" mass="33959">MPRISTLVAKLTRALGSHHQALAELRWIKEALSKHPDPSPGLLAEKLLKRASGWPLQYLLGSQPFGSLDIITRPPTLIPPVPESGPETEYWTLRLARILRPHTSEDIPFRVLDLCTGTACIPLLLCASLPPRSISALAVDISPAAVGLADENITRCGFRNSDGNIVHAECLDIFDRGFVRSLKRCVNTWEPFNVLTANPPYIPREEYEKLSPTVRAFEDPLALLGEAPSVAASSADQMEYRRLGLSFYVQIASLIQNEGLVRPGGHIALEVGHTQAPIVKRMLRPIVRSADIWTDPWGVERVVYARM</sequence>
<dbReference type="OrthoDB" id="269872at2759"/>
<dbReference type="InterPro" id="IPR029063">
    <property type="entry name" value="SAM-dependent_MTases_sf"/>
</dbReference>
<dbReference type="EMBL" id="SSOP01000004">
    <property type="protein sequence ID" value="KAB5596021.1"/>
    <property type="molecule type" value="Genomic_DNA"/>
</dbReference>
<dbReference type="GO" id="GO:0005739">
    <property type="term" value="C:mitochondrion"/>
    <property type="evidence" value="ECO:0007669"/>
    <property type="project" value="TreeGrafter"/>
</dbReference>
<dbReference type="PANTHER" id="PTHR18895:SF74">
    <property type="entry name" value="MTRF1L RELEASE FACTOR GLUTAMINE METHYLTRANSFERASE"/>
    <property type="match status" value="1"/>
</dbReference>
<keyword evidence="2" id="KW-1185">Reference proteome</keyword>
<dbReference type="Gene3D" id="3.40.50.150">
    <property type="entry name" value="Vaccinia Virus protein VP39"/>
    <property type="match status" value="1"/>
</dbReference>
<proteinExistence type="predicted"/>
<organism evidence="1 2">
    <name type="scientific">Ceratobasidium theobromae</name>
    <dbReference type="NCBI Taxonomy" id="1582974"/>
    <lineage>
        <taxon>Eukaryota</taxon>
        <taxon>Fungi</taxon>
        <taxon>Dikarya</taxon>
        <taxon>Basidiomycota</taxon>
        <taxon>Agaricomycotina</taxon>
        <taxon>Agaricomycetes</taxon>
        <taxon>Cantharellales</taxon>
        <taxon>Ceratobasidiaceae</taxon>
        <taxon>Ceratobasidium</taxon>
    </lineage>
</organism>
<dbReference type="PANTHER" id="PTHR18895">
    <property type="entry name" value="HEMK METHYLTRANSFERASE"/>
    <property type="match status" value="1"/>
</dbReference>
<comment type="caution">
    <text evidence="1">The sequence shown here is derived from an EMBL/GenBank/DDBJ whole genome shotgun (WGS) entry which is preliminary data.</text>
</comment>
<dbReference type="CDD" id="cd02440">
    <property type="entry name" value="AdoMet_MTases"/>
    <property type="match status" value="1"/>
</dbReference>
<evidence type="ECO:0000313" key="2">
    <source>
        <dbReference type="Proteomes" id="UP000383932"/>
    </source>
</evidence>
<evidence type="ECO:0008006" key="3">
    <source>
        <dbReference type="Google" id="ProtNLM"/>
    </source>
</evidence>
<dbReference type="AlphaFoldDB" id="A0A5N5QWN4"/>
<name>A0A5N5QWN4_9AGAM</name>